<name>Q0VMR0_ALCBS</name>
<dbReference type="RefSeq" id="WP_011589368.1">
    <property type="nucleotide sequence ID" value="NC_008260.1"/>
</dbReference>
<accession>Q0VMR0</accession>
<feature type="domain" description="Acyltransferase MbtK/IucB-like conserved" evidence="2">
    <location>
        <begin position="158"/>
        <end position="205"/>
    </location>
</feature>
<sequence>MRGNARHTIMLLPNGQQLDVFDQELAPQWRCQCNDQDWLTVVVEDTAARVQQSTDDPAQLCRAAWAFFVSHAEVNALQFESGFHAAFMVHRENQTAWLERDMLWQLPGDWLRQGNPLPYPVTMIMDESGRRHPRRRCKPVGEVYRRFDTGIQAWVSLRTLDIEQDLHRFMRWQNSERVAAFWEQSGTLDEHRAYLERQAKEPRVLNLIGCIDDEPFAYFEAYWAKEDRIGPYYDAQDFDRGIHMLVGEDHHRGPHKVKAWLNALCHYLFLDDCRTTRIVSEPRSDNDKMIQHLQARRFAKPKEFDFPHKRAALMVLHRDAFFERCELS</sequence>
<evidence type="ECO:0000256" key="1">
    <source>
        <dbReference type="ARBA" id="ARBA00004924"/>
    </source>
</evidence>
<dbReference type="EMBL" id="AM286690">
    <property type="protein sequence ID" value="CAL17538.1"/>
    <property type="molecule type" value="Genomic_DNA"/>
</dbReference>
<dbReference type="Pfam" id="PF13523">
    <property type="entry name" value="Acetyltransf_8"/>
    <property type="match status" value="1"/>
</dbReference>
<dbReference type="STRING" id="393595.ABO_2090"/>
<dbReference type="PANTHER" id="PTHR31438:SF1">
    <property type="entry name" value="LYSINE N-ACYLTRANSFERASE C17G9.06C-RELATED"/>
    <property type="match status" value="1"/>
</dbReference>
<evidence type="ECO:0000313" key="3">
    <source>
        <dbReference type="EMBL" id="CAL17538.1"/>
    </source>
</evidence>
<comment type="pathway">
    <text evidence="1">Siderophore biosynthesis.</text>
</comment>
<keyword evidence="4" id="KW-1185">Reference proteome</keyword>
<dbReference type="GO" id="GO:0019290">
    <property type="term" value="P:siderophore biosynthetic process"/>
    <property type="evidence" value="ECO:0007669"/>
    <property type="project" value="InterPro"/>
</dbReference>
<dbReference type="PANTHER" id="PTHR31438">
    <property type="entry name" value="LYSINE N-ACYLTRANSFERASE C17G9.06C-RELATED"/>
    <property type="match status" value="1"/>
</dbReference>
<dbReference type="GO" id="GO:0016410">
    <property type="term" value="F:N-acyltransferase activity"/>
    <property type="evidence" value="ECO:0007669"/>
    <property type="project" value="TreeGrafter"/>
</dbReference>
<protein>
    <submittedName>
        <fullName evidence="3">Siderophore biosynthesis protein</fullName>
    </submittedName>
</protein>
<dbReference type="SMART" id="SM01006">
    <property type="entry name" value="AlcB"/>
    <property type="match status" value="1"/>
</dbReference>
<dbReference type="InterPro" id="IPR016181">
    <property type="entry name" value="Acyl_CoA_acyltransferase"/>
</dbReference>
<gene>
    <name evidence="3" type="primary">iucB</name>
    <name evidence="3" type="ordered locus">ABO_2090</name>
</gene>
<dbReference type="Proteomes" id="UP000008871">
    <property type="component" value="Chromosome"/>
</dbReference>
<dbReference type="eggNOG" id="COG1670">
    <property type="taxonomic scope" value="Bacteria"/>
</dbReference>
<dbReference type="OrthoDB" id="9087497at2"/>
<dbReference type="AlphaFoldDB" id="Q0VMR0"/>
<evidence type="ECO:0000259" key="2">
    <source>
        <dbReference type="SMART" id="SM01006"/>
    </source>
</evidence>
<reference evidence="3 4" key="1">
    <citation type="journal article" date="2006" name="Nat. Biotechnol.">
        <title>Genome sequence of the ubiquitous hydrocarbon-degrading marine bacterium Alcanivorax borkumensis.</title>
        <authorList>
            <person name="Schneiker S."/>
            <person name="Martins dos Santos V.A.P."/>
            <person name="Bartels D."/>
            <person name="Bekel T."/>
            <person name="Brecht M."/>
            <person name="Buhrmester J."/>
            <person name="Chernikova T.N."/>
            <person name="Denaro R."/>
            <person name="Ferrer M."/>
            <person name="Gertler C."/>
            <person name="Goesmann A."/>
            <person name="Golyshina O.V."/>
            <person name="Kaminski F."/>
            <person name="Khachane A.N."/>
            <person name="Lang S."/>
            <person name="Linke B."/>
            <person name="McHardy A.C."/>
            <person name="Meyer F."/>
            <person name="Nechitaylo T."/>
            <person name="Puehler A."/>
            <person name="Regenhardt D."/>
            <person name="Rupp O."/>
            <person name="Sabirova J.S."/>
            <person name="Selbitschka W."/>
            <person name="Yakimov M.M."/>
            <person name="Timmis K.N."/>
            <person name="Vorhoelter F.-J."/>
            <person name="Weidner S."/>
            <person name="Kaiser O."/>
            <person name="Golyshin P.N."/>
        </authorList>
    </citation>
    <scope>NUCLEOTIDE SEQUENCE [LARGE SCALE GENOMIC DNA]</scope>
    <source>
        <strain evidence="4">ATCC 700651 / DSM 11573 / NCIMB 13689 / SK2</strain>
    </source>
</reference>
<organism evidence="3 4">
    <name type="scientific">Alcanivorax borkumensis (strain ATCC 700651 / DSM 11573 / NCIMB 13689 / SK2)</name>
    <dbReference type="NCBI Taxonomy" id="393595"/>
    <lineage>
        <taxon>Bacteria</taxon>
        <taxon>Pseudomonadati</taxon>
        <taxon>Pseudomonadota</taxon>
        <taxon>Gammaproteobacteria</taxon>
        <taxon>Oceanospirillales</taxon>
        <taxon>Alcanivoracaceae</taxon>
        <taxon>Alcanivorax</taxon>
    </lineage>
</organism>
<evidence type="ECO:0000313" key="4">
    <source>
        <dbReference type="Proteomes" id="UP000008871"/>
    </source>
</evidence>
<dbReference type="SUPFAM" id="SSF55729">
    <property type="entry name" value="Acyl-CoA N-acyltransferases (Nat)"/>
    <property type="match status" value="1"/>
</dbReference>
<dbReference type="KEGG" id="abo:ABO_2090"/>
<dbReference type="HOGENOM" id="CLU_039848_0_0_6"/>
<proteinExistence type="predicted"/>
<dbReference type="InterPro" id="IPR019432">
    <property type="entry name" value="Acyltransferase_MbtK/IucB-like"/>
</dbReference>
<dbReference type="Gene3D" id="3.40.630.30">
    <property type="match status" value="1"/>
</dbReference>